<evidence type="ECO:0000256" key="5">
    <source>
        <dbReference type="SAM" id="MobiDB-lite"/>
    </source>
</evidence>
<feature type="chain" id="PRO_5044985283" description="Arabinogalactan endo-beta-1,4-galactanase" evidence="4">
    <location>
        <begin position="23"/>
        <end position="393"/>
    </location>
</feature>
<dbReference type="PANTHER" id="PTHR34983">
    <property type="entry name" value="ARABINOGALACTAN ENDO-BETA-1,4-GALACTANASE A"/>
    <property type="match status" value="1"/>
</dbReference>
<protein>
    <recommendedName>
        <fullName evidence="4">Arabinogalactan endo-beta-1,4-galactanase</fullName>
        <ecNumber evidence="4">3.2.1.89</ecNumber>
    </recommendedName>
</protein>
<dbReference type="PROSITE" id="PS51257">
    <property type="entry name" value="PROKAR_LIPOPROTEIN"/>
    <property type="match status" value="1"/>
</dbReference>
<dbReference type="SUPFAM" id="SSF51445">
    <property type="entry name" value="(Trans)glycosidases"/>
    <property type="match status" value="1"/>
</dbReference>
<dbReference type="EMBL" id="JAKGTH010000011">
    <property type="protein sequence ID" value="MCF4102555.1"/>
    <property type="molecule type" value="Genomic_DNA"/>
</dbReference>
<dbReference type="EC" id="3.2.1.89" evidence="4"/>
<evidence type="ECO:0000256" key="2">
    <source>
        <dbReference type="ARBA" id="ARBA00022801"/>
    </source>
</evidence>
<dbReference type="Proteomes" id="UP001179363">
    <property type="component" value="Unassembled WGS sequence"/>
</dbReference>
<comment type="similarity">
    <text evidence="1 4">Belongs to the glycosyl hydrolase 53 family.</text>
</comment>
<evidence type="ECO:0000313" key="6">
    <source>
        <dbReference type="EMBL" id="MCF4102555.1"/>
    </source>
</evidence>
<feature type="compositionally biased region" description="Pro residues" evidence="5">
    <location>
        <begin position="27"/>
        <end position="42"/>
    </location>
</feature>
<dbReference type="Pfam" id="PF07745">
    <property type="entry name" value="Glyco_hydro_53"/>
    <property type="match status" value="1"/>
</dbReference>
<evidence type="ECO:0000256" key="1">
    <source>
        <dbReference type="ARBA" id="ARBA00010687"/>
    </source>
</evidence>
<dbReference type="RefSeq" id="WP_236134698.1">
    <property type="nucleotide sequence ID" value="NZ_JAKGTH010000011.1"/>
</dbReference>
<evidence type="ECO:0000313" key="7">
    <source>
        <dbReference type="Proteomes" id="UP001179363"/>
    </source>
</evidence>
<dbReference type="PANTHER" id="PTHR34983:SF2">
    <property type="entry name" value="ENDO-BETA-1,4-GALACTANASE"/>
    <property type="match status" value="1"/>
</dbReference>
<keyword evidence="7" id="KW-1185">Reference proteome</keyword>
<dbReference type="InterPro" id="IPR017853">
    <property type="entry name" value="GH"/>
</dbReference>
<evidence type="ECO:0000256" key="3">
    <source>
        <dbReference type="ARBA" id="ARBA00023295"/>
    </source>
</evidence>
<gene>
    <name evidence="6" type="ORF">L1I30_12840</name>
</gene>
<reference evidence="6" key="1">
    <citation type="submission" date="2022-01" db="EMBL/GenBank/DDBJ databases">
        <title>Gillisia lutea sp. nov., isolated from marine plastic residues from the Malvarosa beach (Valencia, Spain).</title>
        <authorList>
            <person name="Vidal-Verdu A."/>
            <person name="Molina-Menor E."/>
            <person name="Satari L."/>
            <person name="Pascual J."/>
            <person name="Pereto J."/>
            <person name="Porcar M."/>
        </authorList>
    </citation>
    <scope>NUCLEOTIDE SEQUENCE</scope>
    <source>
        <strain evidence="6">M10.2A</strain>
    </source>
</reference>
<keyword evidence="3 4" id="KW-0326">Glycosidase</keyword>
<feature type="signal peptide" evidence="4">
    <location>
        <begin position="1"/>
        <end position="22"/>
    </location>
</feature>
<comment type="caution">
    <text evidence="6">The sequence shown here is derived from an EMBL/GenBank/DDBJ whole genome shotgun (WGS) entry which is preliminary data.</text>
</comment>
<proteinExistence type="inferred from homology"/>
<name>A0ABS9ELA2_9FLAO</name>
<accession>A0ABS9ELA2</accession>
<keyword evidence="2 4" id="KW-0378">Hydrolase</keyword>
<dbReference type="Gene3D" id="3.20.20.80">
    <property type="entry name" value="Glycosidases"/>
    <property type="match status" value="1"/>
</dbReference>
<keyword evidence="4" id="KW-0732">Signal</keyword>
<dbReference type="InterPro" id="IPR011683">
    <property type="entry name" value="Glyco_hydro_53"/>
</dbReference>
<evidence type="ECO:0000256" key="4">
    <source>
        <dbReference type="RuleBase" id="RU361192"/>
    </source>
</evidence>
<sequence>MKRTCAFLFSSFLIVAIGCSSSDPENEPVPPNPDPESPNNPEPEPEPAATLYLGADLSYVNEMQDCGGVYKNENDQEVDPYEFFTDKGANLVRIRLWHSPEWTNYSNFQDVSKSIARAKNEGLKVLLDFHYSDTWADPSHQTIPKAWKDITDIEILKDSLYNYTYSTLKKLSDASLLPEIVQIGNEINREILQPAENPSDNINWDRNIKLLNTGIKAVKDFSTAENKEVGIMLHIAQPEHALWWFNEANDRGISDFDWIGLSYYPKYSTYGLNRIPEAIQKLKTDFGKRVMIVETAYPHTLENADAANNNLGEAALINGYAATPEGQKNYMVDLVKKTIAGGGEGVVYWEPAWISTNCSTPWGQGSHWDNATFFDANTDKALPAFDFYDTSNY</sequence>
<feature type="region of interest" description="Disordered" evidence="5">
    <location>
        <begin position="23"/>
        <end position="48"/>
    </location>
</feature>
<comment type="catalytic activity">
    <reaction evidence="4">
        <text>The enzyme specifically hydrolyzes (1-&gt;4)-beta-D-galactosidic linkages in type I arabinogalactans.</text>
        <dbReference type="EC" id="3.2.1.89"/>
    </reaction>
</comment>
<organism evidence="6 7">
    <name type="scientific">Gillisia lutea</name>
    <dbReference type="NCBI Taxonomy" id="2909668"/>
    <lineage>
        <taxon>Bacteria</taxon>
        <taxon>Pseudomonadati</taxon>
        <taxon>Bacteroidota</taxon>
        <taxon>Flavobacteriia</taxon>
        <taxon>Flavobacteriales</taxon>
        <taxon>Flavobacteriaceae</taxon>
        <taxon>Gillisia</taxon>
    </lineage>
</organism>